<reference evidence="4" key="1">
    <citation type="submission" date="2022-07" db="EMBL/GenBank/DDBJ databases">
        <title>Taxonomy of Aspergillus series Nigri: significant species reduction supported by multi-species coalescent approaches.</title>
        <authorList>
            <person name="Bian C."/>
            <person name="Kusuya Y."/>
            <person name="Sklenar F."/>
            <person name="D'hooge E."/>
            <person name="Yaguchi T."/>
            <person name="Takahashi H."/>
            <person name="Hubka V."/>
        </authorList>
    </citation>
    <scope>NUCLEOTIDE SEQUENCE</scope>
    <source>
        <strain evidence="4">CBS 733.88</strain>
    </source>
</reference>
<dbReference type="InterPro" id="IPR004839">
    <property type="entry name" value="Aminotransferase_I/II_large"/>
</dbReference>
<comment type="similarity">
    <text evidence="1">Belongs to the class-I pyridoxal-phosphate-dependent aminotransferase family.</text>
</comment>
<dbReference type="Proteomes" id="UP001143548">
    <property type="component" value="Unassembled WGS sequence"/>
</dbReference>
<dbReference type="Gene3D" id="3.40.640.10">
    <property type="entry name" value="Type I PLP-dependent aspartate aminotransferase-like (Major domain)"/>
    <property type="match status" value="1"/>
</dbReference>
<dbReference type="PANTHER" id="PTHR43795:SF39">
    <property type="entry name" value="AMINOTRANSFERASE CLASS I_CLASSII DOMAIN-CONTAINING PROTEIN"/>
    <property type="match status" value="1"/>
</dbReference>
<evidence type="ECO:0000313" key="5">
    <source>
        <dbReference type="Proteomes" id="UP001143548"/>
    </source>
</evidence>
<name>A0A9W6DJP8_9EURO</name>
<dbReference type="InterPro" id="IPR015424">
    <property type="entry name" value="PyrdxlP-dep_Trfase"/>
</dbReference>
<dbReference type="InterPro" id="IPR015421">
    <property type="entry name" value="PyrdxlP-dep_Trfase_major"/>
</dbReference>
<dbReference type="AlphaFoldDB" id="A0A9W6DJP8"/>
<organism evidence="4 5">
    <name type="scientific">Aspergillus brasiliensis</name>
    <dbReference type="NCBI Taxonomy" id="319629"/>
    <lineage>
        <taxon>Eukaryota</taxon>
        <taxon>Fungi</taxon>
        <taxon>Dikarya</taxon>
        <taxon>Ascomycota</taxon>
        <taxon>Pezizomycotina</taxon>
        <taxon>Eurotiomycetes</taxon>
        <taxon>Eurotiomycetidae</taxon>
        <taxon>Eurotiales</taxon>
        <taxon>Aspergillaceae</taxon>
        <taxon>Aspergillus</taxon>
        <taxon>Aspergillus subgen. Circumdati</taxon>
    </lineage>
</organism>
<dbReference type="GO" id="GO:0006520">
    <property type="term" value="P:amino acid metabolic process"/>
    <property type="evidence" value="ECO:0007669"/>
    <property type="project" value="TreeGrafter"/>
</dbReference>
<dbReference type="InterPro" id="IPR004838">
    <property type="entry name" value="NHTrfase_class1_PyrdxlP-BS"/>
</dbReference>
<keyword evidence="2" id="KW-0663">Pyridoxal phosphate</keyword>
<proteinExistence type="inferred from homology"/>
<dbReference type="GO" id="GO:0030170">
    <property type="term" value="F:pyridoxal phosphate binding"/>
    <property type="evidence" value="ECO:0007669"/>
    <property type="project" value="InterPro"/>
</dbReference>
<evidence type="ECO:0000259" key="3">
    <source>
        <dbReference type="Pfam" id="PF00155"/>
    </source>
</evidence>
<dbReference type="PRINTS" id="PR00753">
    <property type="entry name" value="ACCSYNTHASE"/>
</dbReference>
<dbReference type="InterPro" id="IPR050478">
    <property type="entry name" value="Ethylene_sulfur-biosynth"/>
</dbReference>
<dbReference type="Gene3D" id="3.90.1150.10">
    <property type="entry name" value="Aspartate Aminotransferase, domain 1"/>
    <property type="match status" value="1"/>
</dbReference>
<dbReference type="CDD" id="cd00609">
    <property type="entry name" value="AAT_like"/>
    <property type="match status" value="1"/>
</dbReference>
<dbReference type="InterPro" id="IPR015422">
    <property type="entry name" value="PyrdxlP-dep_Trfase_small"/>
</dbReference>
<evidence type="ECO:0000313" key="4">
    <source>
        <dbReference type="EMBL" id="GKZ17796.1"/>
    </source>
</evidence>
<dbReference type="Pfam" id="PF00155">
    <property type="entry name" value="Aminotran_1_2"/>
    <property type="match status" value="1"/>
</dbReference>
<feature type="domain" description="Aminotransferase class I/classII large" evidence="3">
    <location>
        <begin position="69"/>
        <end position="437"/>
    </location>
</feature>
<accession>A0A9W6DJP8</accession>
<dbReference type="SUPFAM" id="SSF53383">
    <property type="entry name" value="PLP-dependent transferases"/>
    <property type="match status" value="1"/>
</dbReference>
<gene>
    <name evidence="4" type="ORF">AbraCBS73388_010115</name>
</gene>
<protein>
    <recommendedName>
        <fullName evidence="3">Aminotransferase class I/classII large domain-containing protein</fullName>
    </recommendedName>
</protein>
<evidence type="ECO:0000256" key="2">
    <source>
        <dbReference type="ARBA" id="ARBA00022898"/>
    </source>
</evidence>
<comment type="caution">
    <text evidence="4">The sequence shown here is derived from an EMBL/GenBank/DDBJ whole genome shotgun (WGS) entry which is preliminary data.</text>
</comment>
<dbReference type="EMBL" id="BROQ01000007">
    <property type="protein sequence ID" value="GKZ17796.1"/>
    <property type="molecule type" value="Genomic_DNA"/>
</dbReference>
<dbReference type="PANTHER" id="PTHR43795">
    <property type="entry name" value="BIFUNCTIONAL ASPARTATE AMINOTRANSFERASE AND GLUTAMATE/ASPARTATE-PREPHENATE AMINOTRANSFERASE-RELATED"/>
    <property type="match status" value="1"/>
</dbReference>
<sequence length="458" mass="51087">MTRPFPPSRRGEANLSRGRLIDFNRDLEGKSLYHPIFNPHGLIDISGASNEGMRDYLQQYCDSQWSDRSISSFLKYGPVAGPPDLQQAVSTLINEWFHPAIPIQPSQVLATNGVSSLIDMVAFNIAEAGEGMLIPVPMYSMFEQGVCARAQLTILPVQTGNIPDQFSAVHKDAFIAEFQKSLDAARQNDITVKAVLISNPNNPVGRFYSRPTLEALAHFCTVNGLHLVADEIYALSGFPSPDDHNLPGFTSVLSLRESSKPGKSISHQNIHCLYGASKDWAMAGLRLGFLITRNPELWATCRRLALFTWVTPFATRFFTEFLSNPADVRRYVTLNRERLRAKYISTTSLMRERGVPFTSANGGLFIWIDLSAWLCHFPGHDDPRMPGETREMQLCKYLIKEGVYLSMGELSFTPSPGHFRFVYTSPGDESQVAVQRIANACEKLDTGSESLSVRSVER</sequence>
<dbReference type="GO" id="GO:0008483">
    <property type="term" value="F:transaminase activity"/>
    <property type="evidence" value="ECO:0007669"/>
    <property type="project" value="TreeGrafter"/>
</dbReference>
<dbReference type="PROSITE" id="PS00105">
    <property type="entry name" value="AA_TRANSFER_CLASS_1"/>
    <property type="match status" value="1"/>
</dbReference>
<evidence type="ECO:0000256" key="1">
    <source>
        <dbReference type="ARBA" id="ARBA00007441"/>
    </source>
</evidence>